<proteinExistence type="predicted"/>
<name>R1IUA0_9GAMM</name>
<gene>
    <name evidence="1" type="ORF">D515_02402</name>
</gene>
<comment type="caution">
    <text evidence="1">The sequence shown here is derived from an EMBL/GenBank/DDBJ whole genome shotgun (WGS) entry which is preliminary data.</text>
</comment>
<organism evidence="1 2">
    <name type="scientific">Grimontia indica</name>
    <dbReference type="NCBI Taxonomy" id="1056512"/>
    <lineage>
        <taxon>Bacteria</taxon>
        <taxon>Pseudomonadati</taxon>
        <taxon>Pseudomonadota</taxon>
        <taxon>Gammaproteobacteria</taxon>
        <taxon>Vibrionales</taxon>
        <taxon>Vibrionaceae</taxon>
        <taxon>Grimontia</taxon>
    </lineage>
</organism>
<evidence type="ECO:0000313" key="1">
    <source>
        <dbReference type="EMBL" id="EOD78895.1"/>
    </source>
</evidence>
<dbReference type="Proteomes" id="UP000011223">
    <property type="component" value="Unassembled WGS sequence"/>
</dbReference>
<dbReference type="EMBL" id="ANFM02000027">
    <property type="protein sequence ID" value="EOD78895.1"/>
    <property type="molecule type" value="Genomic_DNA"/>
</dbReference>
<accession>R1IUA0</accession>
<keyword evidence="2" id="KW-1185">Reference proteome</keyword>
<evidence type="ECO:0000313" key="2">
    <source>
        <dbReference type="Proteomes" id="UP000011223"/>
    </source>
</evidence>
<reference evidence="1 2" key="1">
    <citation type="journal article" date="2014" name="PLoS ONE">
        <title>Grimontia indica AK16(T), sp. nov., Isolated from a Seawater Sample Reports the Presence of Pathogenic Genes Similar to Vibrio Genus.</title>
        <authorList>
            <person name="Singh A."/>
            <person name="Vaidya B."/>
            <person name="Khatri I."/>
            <person name="Srinivas T.N."/>
            <person name="Subramanian S."/>
            <person name="Korpole S."/>
            <person name="Pinnaka A.K."/>
        </authorList>
    </citation>
    <scope>NUCLEOTIDE SEQUENCE [LARGE SCALE GENOMIC DNA]</scope>
    <source>
        <strain evidence="1 2">AK16</strain>
    </source>
</reference>
<sequence length="59" mass="6627">MFNINLTVPNHLFCADNLDDPDISIRTETHNETCFVADKFGAKIKPAAFNCTLLNPRAF</sequence>
<protein>
    <submittedName>
        <fullName evidence="1">Uncharacterized protein</fullName>
    </submittedName>
</protein>
<dbReference type="AlphaFoldDB" id="R1IUA0"/>